<evidence type="ECO:0000313" key="4">
    <source>
        <dbReference type="EMBL" id="TRO66854.1"/>
    </source>
</evidence>
<reference evidence="4 5" key="1">
    <citation type="submission" date="2019-06" db="EMBL/GenBank/DDBJ databases">
        <title>Gramella sabulilitoris sp. nov., isolated from a marine sand.</title>
        <authorList>
            <person name="Yoon J.-H."/>
        </authorList>
    </citation>
    <scope>NUCLEOTIDE SEQUENCE [LARGE SCALE GENOMIC DNA]</scope>
    <source>
        <strain evidence="4 5">HSMS-1</strain>
    </source>
</reference>
<feature type="domain" description="AB hydrolase-1" evidence="3">
    <location>
        <begin position="40"/>
        <end position="282"/>
    </location>
</feature>
<protein>
    <submittedName>
        <fullName evidence="4">Alpha/beta fold hydrolase</fullName>
    </submittedName>
</protein>
<dbReference type="Pfam" id="PF00561">
    <property type="entry name" value="Abhydrolase_1"/>
    <property type="match status" value="1"/>
</dbReference>
<comment type="caution">
    <text evidence="4">The sequence shown here is derived from an EMBL/GenBank/DDBJ whole genome shotgun (WGS) entry which is preliminary data.</text>
</comment>
<keyword evidence="2 4" id="KW-0378">Hydrolase</keyword>
<dbReference type="Gene3D" id="3.40.50.1820">
    <property type="entry name" value="alpha/beta hydrolase"/>
    <property type="match status" value="1"/>
</dbReference>
<evidence type="ECO:0000259" key="3">
    <source>
        <dbReference type="Pfam" id="PF00561"/>
    </source>
</evidence>
<accession>A0A550I797</accession>
<evidence type="ECO:0000256" key="2">
    <source>
        <dbReference type="ARBA" id="ARBA00022801"/>
    </source>
</evidence>
<proteinExistence type="inferred from homology"/>
<dbReference type="SUPFAM" id="SSF53474">
    <property type="entry name" value="alpha/beta-Hydrolases"/>
    <property type="match status" value="1"/>
</dbReference>
<dbReference type="InterPro" id="IPR002410">
    <property type="entry name" value="Peptidase_S33"/>
</dbReference>
<dbReference type="InterPro" id="IPR029058">
    <property type="entry name" value="AB_hydrolase_fold"/>
</dbReference>
<dbReference type="PRINTS" id="PR00793">
    <property type="entry name" value="PROAMNOPTASE"/>
</dbReference>
<dbReference type="InterPro" id="IPR050266">
    <property type="entry name" value="AB_hydrolase_sf"/>
</dbReference>
<dbReference type="EMBL" id="VHSF01000001">
    <property type="protein sequence ID" value="TRO66854.1"/>
    <property type="molecule type" value="Genomic_DNA"/>
</dbReference>
<dbReference type="PRINTS" id="PR00111">
    <property type="entry name" value="ABHYDROLASE"/>
</dbReference>
<dbReference type="OrthoDB" id="9780932at2"/>
<dbReference type="Proteomes" id="UP000315131">
    <property type="component" value="Unassembled WGS sequence"/>
</dbReference>
<evidence type="ECO:0000256" key="1">
    <source>
        <dbReference type="ARBA" id="ARBA00010088"/>
    </source>
</evidence>
<name>A0A550I797_9FLAO</name>
<sequence>MKILILLFCALSISLYGQQEEILEYPAGKIAYQTFGDGFPVLIINGGPGMNSKGFEYLAKKLADNNRTIIYDQRGTGASVLNEHNLSNFSIDLMLEDIETLRKHLGYENWIVFGQSFGGMLAYAYAEKYPERVKAMVQSHSGGMALSNVSSFSVMNRLSIRERDSLLYFSSMLELDPGNGDLERKRAFYIAKAYVIGSEYENTIADRLMQVNMNLNSVLWADMRNNNFDKTAAMKEFQNKVLILHGLDDVVPVEVAESSHIILPDSRLVKMENCGHYGWLDRPDIYFPEVKKFLEENSPEL</sequence>
<comment type="similarity">
    <text evidence="1">Belongs to the peptidase S33 family.</text>
</comment>
<dbReference type="RefSeq" id="WP_143409633.1">
    <property type="nucleotide sequence ID" value="NZ_VHSF01000001.1"/>
</dbReference>
<evidence type="ECO:0000313" key="5">
    <source>
        <dbReference type="Proteomes" id="UP000315131"/>
    </source>
</evidence>
<gene>
    <name evidence="4" type="ORF">FGM01_02885</name>
</gene>
<dbReference type="PANTHER" id="PTHR43798">
    <property type="entry name" value="MONOACYLGLYCEROL LIPASE"/>
    <property type="match status" value="1"/>
</dbReference>
<dbReference type="GO" id="GO:0016020">
    <property type="term" value="C:membrane"/>
    <property type="evidence" value="ECO:0007669"/>
    <property type="project" value="TreeGrafter"/>
</dbReference>
<dbReference type="GO" id="GO:0008233">
    <property type="term" value="F:peptidase activity"/>
    <property type="evidence" value="ECO:0007669"/>
    <property type="project" value="InterPro"/>
</dbReference>
<organism evidence="4 5">
    <name type="scientific">Christiangramia sabulilitoris</name>
    <dbReference type="NCBI Taxonomy" id="2583991"/>
    <lineage>
        <taxon>Bacteria</taxon>
        <taxon>Pseudomonadati</taxon>
        <taxon>Bacteroidota</taxon>
        <taxon>Flavobacteriia</taxon>
        <taxon>Flavobacteriales</taxon>
        <taxon>Flavobacteriaceae</taxon>
        <taxon>Christiangramia</taxon>
    </lineage>
</organism>
<dbReference type="GO" id="GO:0006508">
    <property type="term" value="P:proteolysis"/>
    <property type="evidence" value="ECO:0007669"/>
    <property type="project" value="InterPro"/>
</dbReference>
<dbReference type="AlphaFoldDB" id="A0A550I797"/>
<dbReference type="PANTHER" id="PTHR43798:SF31">
    <property type="entry name" value="AB HYDROLASE SUPERFAMILY PROTEIN YCLE"/>
    <property type="match status" value="1"/>
</dbReference>
<dbReference type="InterPro" id="IPR000073">
    <property type="entry name" value="AB_hydrolase_1"/>
</dbReference>
<keyword evidence="5" id="KW-1185">Reference proteome</keyword>